<dbReference type="InterPro" id="IPR011385">
    <property type="entry name" value="Site-sp_rcmbase"/>
</dbReference>
<dbReference type="OrthoDB" id="5688397at2"/>
<feature type="transmembrane region" description="Helical" evidence="1">
    <location>
        <begin position="409"/>
        <end position="431"/>
    </location>
</feature>
<accession>A0A0K6IAD4</accession>
<evidence type="ECO:0000313" key="3">
    <source>
        <dbReference type="Proteomes" id="UP000183649"/>
    </source>
</evidence>
<evidence type="ECO:0000313" key="2">
    <source>
        <dbReference type="EMBL" id="CUA99998.1"/>
    </source>
</evidence>
<proteinExistence type="predicted"/>
<feature type="transmembrane region" description="Helical" evidence="1">
    <location>
        <begin position="638"/>
        <end position="662"/>
    </location>
</feature>
<dbReference type="EMBL" id="CYHF01000011">
    <property type="protein sequence ID" value="CUA99998.1"/>
    <property type="molecule type" value="Genomic_DNA"/>
</dbReference>
<dbReference type="Pfam" id="PF10136">
    <property type="entry name" value="SpecificRecomb"/>
    <property type="match status" value="1"/>
</dbReference>
<keyword evidence="1" id="KW-0472">Membrane</keyword>
<organism evidence="2 3">
    <name type="scientific">Thiomonas bhubaneswarensis</name>
    <dbReference type="NCBI Taxonomy" id="339866"/>
    <lineage>
        <taxon>Bacteria</taxon>
        <taxon>Pseudomonadati</taxon>
        <taxon>Pseudomonadota</taxon>
        <taxon>Betaproteobacteria</taxon>
        <taxon>Burkholderiales</taxon>
        <taxon>Thiomonas</taxon>
    </lineage>
</organism>
<keyword evidence="1" id="KW-0812">Transmembrane</keyword>
<name>A0A0K6IAD4_9BURK</name>
<sequence length="707" mass="77687">MGFAARRARKAAALAAEGLRTLIAAAHSQSQPVEQWFWVIEALDWLRHGPPPEVLRAELTLAPTAAPGDAALPEEIERLNLLLDVLDGQPERRADIAAILGGVLRHTDATLLLADFGFSQRPSFFSEFGERLRNKWLPQSPETRDLAVLFSLFFPHEHDAVWLEALDTRTLHRLTELLATPVAVKHAQDLPATAALWRTALLDALTYTISQIRATGFSPDLRSRMQRNNALDMDVEAPFKHLAAQYEQVKALLTNDASAEPNALSQSLTLLRAGLAACRQQADSVTGHLEDYGTSVSLVYVLHQLHQRIDRAEALLNCLVGDTPARDTVHLFATLVRLNAQRRSLSALWRHNTALLARKMAERHAESGEHYITRDRREYRAMLGAAMGGGLIMGFTTWIKIGILGLQSALFWTGLLAGLNYAVSFVIVQLLHWTIATKQPAMTAPAMADKLAELSKPGGVERFVDEVANLTRSQSAGVFGNVLMVMPVALLIGLGGLAWFGPQFLPVPKAEHELESLSLLGPTPLFAAFTGVLLFLSSVIAGWAENAFVLHRLDSALAWNPRIRRRLGPQRAARWATWWRRNIGVMAGNVSLGLLLGLTPEFFHIFGIDLQVRHVTLSSGMFGAACASLGPAVVNDPAFWWALAGIAVNGVLNVGVSFYLAYRLALRARGIHVKERRAIYASIARRLLRRPWTFILPPRSAASADPA</sequence>
<feature type="transmembrane region" description="Helical" evidence="1">
    <location>
        <begin position="381"/>
        <end position="403"/>
    </location>
</feature>
<dbReference type="AlphaFoldDB" id="A0A0K6IAD4"/>
<dbReference type="PIRSF" id="PIRSF015380">
    <property type="entry name" value="Site-sp_rcmb"/>
    <property type="match status" value="1"/>
</dbReference>
<gene>
    <name evidence="2" type="ORF">Ga0061069_11115</name>
</gene>
<feature type="transmembrane region" description="Helical" evidence="1">
    <location>
        <begin position="525"/>
        <end position="544"/>
    </location>
</feature>
<protein>
    <submittedName>
        <fullName evidence="2">Site-specific recombinase</fullName>
    </submittedName>
</protein>
<dbReference type="Proteomes" id="UP000183649">
    <property type="component" value="Unassembled WGS sequence"/>
</dbReference>
<reference evidence="3" key="1">
    <citation type="submission" date="2015-08" db="EMBL/GenBank/DDBJ databases">
        <authorList>
            <person name="Varghese N."/>
        </authorList>
    </citation>
    <scope>NUCLEOTIDE SEQUENCE [LARGE SCALE GENOMIC DNA]</scope>
    <source>
        <strain evidence="3">DSM 18181</strain>
    </source>
</reference>
<feature type="transmembrane region" description="Helical" evidence="1">
    <location>
        <begin position="583"/>
        <end position="606"/>
    </location>
</feature>
<keyword evidence="3" id="KW-1185">Reference proteome</keyword>
<evidence type="ECO:0000256" key="1">
    <source>
        <dbReference type="SAM" id="Phobius"/>
    </source>
</evidence>
<dbReference type="STRING" id="339866.GCA_001418255_02737"/>
<feature type="transmembrane region" description="Helical" evidence="1">
    <location>
        <begin position="482"/>
        <end position="505"/>
    </location>
</feature>
<keyword evidence="1" id="KW-1133">Transmembrane helix</keyword>
<dbReference type="RefSeq" id="WP_055451567.1">
    <property type="nucleotide sequence ID" value="NZ_CYHF01000011.1"/>
</dbReference>